<evidence type="ECO:0000313" key="2">
    <source>
        <dbReference type="Proteomes" id="UP000605099"/>
    </source>
</evidence>
<dbReference type="RefSeq" id="WP_188819942.1">
    <property type="nucleotide sequence ID" value="NZ_BMLK01000010.1"/>
</dbReference>
<comment type="caution">
    <text evidence="1">The sequence shown here is derived from an EMBL/GenBank/DDBJ whole genome shotgun (WGS) entry which is preliminary data.</text>
</comment>
<organism evidence="1 2">
    <name type="scientific">Novosphingobium indicum</name>
    <dbReference type="NCBI Taxonomy" id="462949"/>
    <lineage>
        <taxon>Bacteria</taxon>
        <taxon>Pseudomonadati</taxon>
        <taxon>Pseudomonadota</taxon>
        <taxon>Alphaproteobacteria</taxon>
        <taxon>Sphingomonadales</taxon>
        <taxon>Sphingomonadaceae</taxon>
        <taxon>Novosphingobium</taxon>
    </lineage>
</organism>
<sequence>MIEVVNRLGFPVMALMFGMTVTACSEGGSEPVPVDTRTPLERAEAKIAPDAVMLMDKADYSKTYAKLGADQFNRANNLTRWAAVAAAEAPNCERVELIGLSDQSTRTELQWYVDCPNDVRVNIYQSHAEDRQKAYGGATEENPKGE</sequence>
<proteinExistence type="predicted"/>
<evidence type="ECO:0000313" key="1">
    <source>
        <dbReference type="EMBL" id="GGN51530.1"/>
    </source>
</evidence>
<dbReference type="Proteomes" id="UP000605099">
    <property type="component" value="Unassembled WGS sequence"/>
</dbReference>
<dbReference type="EMBL" id="BMLK01000010">
    <property type="protein sequence ID" value="GGN51530.1"/>
    <property type="molecule type" value="Genomic_DNA"/>
</dbReference>
<dbReference type="PROSITE" id="PS51257">
    <property type="entry name" value="PROKAR_LIPOPROTEIN"/>
    <property type="match status" value="1"/>
</dbReference>
<reference evidence="2" key="1">
    <citation type="journal article" date="2019" name="Int. J. Syst. Evol. Microbiol.">
        <title>The Global Catalogue of Microorganisms (GCM) 10K type strain sequencing project: providing services to taxonomists for standard genome sequencing and annotation.</title>
        <authorList>
            <consortium name="The Broad Institute Genomics Platform"/>
            <consortium name="The Broad Institute Genome Sequencing Center for Infectious Disease"/>
            <person name="Wu L."/>
            <person name="Ma J."/>
        </authorList>
    </citation>
    <scope>NUCLEOTIDE SEQUENCE [LARGE SCALE GENOMIC DNA]</scope>
    <source>
        <strain evidence="2">CGMCC 1.6784</strain>
    </source>
</reference>
<protein>
    <submittedName>
        <fullName evidence="1">Uncharacterized protein</fullName>
    </submittedName>
</protein>
<accession>A0ABQ2JPD6</accession>
<keyword evidence="2" id="KW-1185">Reference proteome</keyword>
<gene>
    <name evidence="1" type="ORF">GCM10011349_24130</name>
</gene>
<name>A0ABQ2JPD6_9SPHN</name>